<keyword evidence="3" id="KW-1185">Reference proteome</keyword>
<evidence type="ECO:0000256" key="1">
    <source>
        <dbReference type="SAM" id="Phobius"/>
    </source>
</evidence>
<keyword evidence="1" id="KW-0812">Transmembrane</keyword>
<organism evidence="2 3">
    <name type="scientific">Feifania hominis</name>
    <dbReference type="NCBI Taxonomy" id="2763660"/>
    <lineage>
        <taxon>Bacteria</taxon>
        <taxon>Bacillati</taxon>
        <taxon>Bacillota</taxon>
        <taxon>Clostridia</taxon>
        <taxon>Eubacteriales</taxon>
        <taxon>Feifaniaceae</taxon>
        <taxon>Feifania</taxon>
    </lineage>
</organism>
<keyword evidence="1" id="KW-0472">Membrane</keyword>
<sequence>MKKLCKLALTGLMLGCTVFVLLGMIFAAVLGDGGVLTGSRFICHALSAMAVGMGFSIPAMIYESEKITLPLKALIHMGSGFAIYFAVGLPIGWIPTEYGPGAAAAAIGCAVLTSSLIWLGFYLYSRREARQINSRLSSK</sequence>
<dbReference type="AlphaFoldDB" id="A0A926DEE1"/>
<reference evidence="2" key="1">
    <citation type="submission" date="2020-08" db="EMBL/GenBank/DDBJ databases">
        <title>Genome public.</title>
        <authorList>
            <person name="Liu C."/>
            <person name="Sun Q."/>
        </authorList>
    </citation>
    <scope>NUCLEOTIDE SEQUENCE</scope>
    <source>
        <strain evidence="2">BX7</strain>
    </source>
</reference>
<dbReference type="RefSeq" id="WP_249299227.1">
    <property type="nucleotide sequence ID" value="NZ_JACRSP010000001.1"/>
</dbReference>
<accession>A0A926DEE1</accession>
<keyword evidence="1" id="KW-1133">Transmembrane helix</keyword>
<feature type="transmembrane region" description="Helical" evidence="1">
    <location>
        <begin position="101"/>
        <end position="124"/>
    </location>
</feature>
<proteinExistence type="predicted"/>
<gene>
    <name evidence="2" type="ORF">H8695_02170</name>
</gene>
<name>A0A926DEE1_9FIRM</name>
<evidence type="ECO:0000313" key="2">
    <source>
        <dbReference type="EMBL" id="MBC8535500.1"/>
    </source>
</evidence>
<feature type="transmembrane region" description="Helical" evidence="1">
    <location>
        <begin position="74"/>
        <end position="95"/>
    </location>
</feature>
<evidence type="ECO:0000313" key="3">
    <source>
        <dbReference type="Proteomes" id="UP000620366"/>
    </source>
</evidence>
<protein>
    <submittedName>
        <fullName evidence="2">DUF3021 domain-containing protein</fullName>
    </submittedName>
</protein>
<dbReference type="Pfam" id="PF11457">
    <property type="entry name" value="DUF3021"/>
    <property type="match status" value="1"/>
</dbReference>
<dbReference type="InterPro" id="IPR021560">
    <property type="entry name" value="DUF3021"/>
</dbReference>
<dbReference type="EMBL" id="JACRSP010000001">
    <property type="protein sequence ID" value="MBC8535500.1"/>
    <property type="molecule type" value="Genomic_DNA"/>
</dbReference>
<dbReference type="Proteomes" id="UP000620366">
    <property type="component" value="Unassembled WGS sequence"/>
</dbReference>
<feature type="transmembrane region" description="Helical" evidence="1">
    <location>
        <begin position="7"/>
        <end position="29"/>
    </location>
</feature>
<feature type="transmembrane region" description="Helical" evidence="1">
    <location>
        <begin position="41"/>
        <end position="62"/>
    </location>
</feature>
<comment type="caution">
    <text evidence="2">The sequence shown here is derived from an EMBL/GenBank/DDBJ whole genome shotgun (WGS) entry which is preliminary data.</text>
</comment>